<comment type="caution">
    <text evidence="4">Lacks conserved residue(s) required for the propagation of feature annotation.</text>
</comment>
<keyword evidence="4" id="KW-0028">Amino-acid biosynthesis</keyword>
<dbReference type="EC" id="4.2.1.10" evidence="4"/>
<feature type="active site" description="Schiff-base intermediate with substrate" evidence="4">
    <location>
        <position position="200"/>
    </location>
</feature>
<dbReference type="UniPathway" id="UPA00053">
    <property type="reaction ID" value="UER00086"/>
</dbReference>
<comment type="pathway">
    <text evidence="4">Metabolic intermediate biosynthesis; chorismate biosynthesis; chorismate from D-erythrose 4-phosphate and phosphoenolpyruvate: step 3/7.</text>
</comment>
<accession>A0A4P8YT89</accession>
<keyword evidence="4" id="KW-0057">Aromatic amino acid biosynthesis</keyword>
<feature type="binding site" evidence="4">
    <location>
        <position position="261"/>
    </location>
    <ligand>
        <name>3-dehydroquinate</name>
        <dbReference type="ChEBI" id="CHEBI:32364"/>
    </ligand>
</feature>
<evidence type="ECO:0000313" key="6">
    <source>
        <dbReference type="EMBL" id="QCT24476.1"/>
    </source>
</evidence>
<evidence type="ECO:0000256" key="3">
    <source>
        <dbReference type="ARBA" id="ARBA00023270"/>
    </source>
</evidence>
<evidence type="ECO:0000256" key="5">
    <source>
        <dbReference type="SAM" id="SignalP"/>
    </source>
</evidence>
<dbReference type="InterPro" id="IPR013785">
    <property type="entry name" value="Aldolase_TIM"/>
</dbReference>
<organism evidence="6">
    <name type="scientific">Acinetobacter venetianus</name>
    <dbReference type="NCBI Taxonomy" id="52133"/>
    <lineage>
        <taxon>Bacteria</taxon>
        <taxon>Pseudomonadati</taxon>
        <taxon>Pseudomonadota</taxon>
        <taxon>Gammaproteobacteria</taxon>
        <taxon>Moraxellales</taxon>
        <taxon>Moraxellaceae</taxon>
        <taxon>Acinetobacter</taxon>
    </lineage>
</organism>
<comment type="subunit">
    <text evidence="4">Homodimer.</text>
</comment>
<dbReference type="SUPFAM" id="SSF51569">
    <property type="entry name" value="Aldolase"/>
    <property type="match status" value="1"/>
</dbReference>
<keyword evidence="3 4" id="KW-0704">Schiff base</keyword>
<feature type="binding site" evidence="4">
    <location>
        <position position="242"/>
    </location>
    <ligand>
        <name>3-dehydroquinate</name>
        <dbReference type="ChEBI" id="CHEBI:32364"/>
    </ligand>
</feature>
<evidence type="ECO:0000256" key="1">
    <source>
        <dbReference type="ARBA" id="ARBA00001864"/>
    </source>
</evidence>
<feature type="binding site" evidence="4">
    <location>
        <begin position="76"/>
        <end position="78"/>
    </location>
    <ligand>
        <name>3-dehydroquinate</name>
        <dbReference type="ChEBI" id="CHEBI:32364"/>
    </ligand>
</feature>
<dbReference type="PANTHER" id="PTHR43699">
    <property type="entry name" value="3-DEHYDROQUINATE DEHYDRATASE"/>
    <property type="match status" value="1"/>
</dbReference>
<dbReference type="GO" id="GO:0009073">
    <property type="term" value="P:aromatic amino acid family biosynthetic process"/>
    <property type="evidence" value="ECO:0007669"/>
    <property type="project" value="UniProtKB-KW"/>
</dbReference>
<comment type="catalytic activity">
    <reaction evidence="1 4">
        <text>3-dehydroquinate = 3-dehydroshikimate + H2O</text>
        <dbReference type="Rhea" id="RHEA:21096"/>
        <dbReference type="ChEBI" id="CHEBI:15377"/>
        <dbReference type="ChEBI" id="CHEBI:16630"/>
        <dbReference type="ChEBI" id="CHEBI:32364"/>
        <dbReference type="EC" id="4.2.1.10"/>
    </reaction>
</comment>
<dbReference type="GO" id="GO:0008652">
    <property type="term" value="P:amino acid biosynthetic process"/>
    <property type="evidence" value="ECO:0007669"/>
    <property type="project" value="UniProtKB-KW"/>
</dbReference>
<dbReference type="AlphaFoldDB" id="A0A4P8YT89"/>
<dbReference type="GO" id="GO:0009423">
    <property type="term" value="P:chorismate biosynthetic process"/>
    <property type="evidence" value="ECO:0007669"/>
    <property type="project" value="UniProtKB-UniRule"/>
</dbReference>
<dbReference type="CDD" id="cd00502">
    <property type="entry name" value="DHQase_I"/>
    <property type="match status" value="1"/>
</dbReference>
<sequence>MMKMKMKTLAAFTLLVSPFFAVQMTQAQENTHSPVQLAELAKSPVKTIVPITAKTKEQALAQAKVIAANPDVDLAEFRIDLLDFANETKQVIALGQELKQILGNKPMIATIRTHNEGGKLTISDVDYGKTYQAYLKHPFMDMLDVEMFRDQQIVKNIVKLAHDKNVLIVMSNHDFQKTPSEDEIVKRLLKQDELGADILKIAVMPQSKQDVFTLMNATLKVSELSKKPLLTMSMGRLGTISRIATANMGGSFSFGMIGEASAPGQIDVTQLKQFLKTVQPTQ</sequence>
<dbReference type="Pfam" id="PF01487">
    <property type="entry name" value="DHquinase_I"/>
    <property type="match status" value="1"/>
</dbReference>
<dbReference type="NCBIfam" id="TIGR01093">
    <property type="entry name" value="aroD"/>
    <property type="match status" value="1"/>
</dbReference>
<dbReference type="GO" id="GO:0003855">
    <property type="term" value="F:3-dehydroquinate dehydratase activity"/>
    <property type="evidence" value="ECO:0007669"/>
    <property type="project" value="UniProtKB-UniRule"/>
</dbReference>
<dbReference type="EMBL" id="MK134570">
    <property type="protein sequence ID" value="QCT24476.1"/>
    <property type="molecule type" value="Genomic_DNA"/>
</dbReference>
<evidence type="ECO:0000256" key="4">
    <source>
        <dbReference type="HAMAP-Rule" id="MF_00214"/>
    </source>
</evidence>
<comment type="function">
    <text evidence="4">Involved in the third step of the chorismate pathway, which leads to the biosynthesis of aromatic amino acids. Catalyzes the cis-dehydration of 3-dehydroquinate (DHQ) and introduces the first double bond of the aromatic ring to yield 3-dehydroshikimate.</text>
</comment>
<proteinExistence type="inferred from homology"/>
<dbReference type="Gene3D" id="3.20.20.70">
    <property type="entry name" value="Aldolase class I"/>
    <property type="match status" value="1"/>
</dbReference>
<feature type="signal peptide" evidence="5">
    <location>
        <begin position="1"/>
        <end position="27"/>
    </location>
</feature>
<dbReference type="InterPro" id="IPR050146">
    <property type="entry name" value="Type-I_3-dehydroquinase"/>
</dbReference>
<feature type="binding site" evidence="4">
    <location>
        <position position="265"/>
    </location>
    <ligand>
        <name>3-dehydroquinate</name>
        <dbReference type="ChEBI" id="CHEBI:32364"/>
    </ligand>
</feature>
<comment type="similarity">
    <text evidence="4">Belongs to the type-I 3-dehydroquinase family.</text>
</comment>
<dbReference type="FunFam" id="3.20.20.70:FF:000047">
    <property type="entry name" value="3-dehydroquinate dehydratase"/>
    <property type="match status" value="1"/>
</dbReference>
<feature type="chain" id="PRO_5020934181" description="3-dehydroquinate dehydratase" evidence="5">
    <location>
        <begin position="28"/>
        <end position="282"/>
    </location>
</feature>
<keyword evidence="5" id="KW-0732">Signal</keyword>
<dbReference type="PROSITE" id="PS01028">
    <property type="entry name" value="DEHYDROQUINASE_I"/>
    <property type="match status" value="1"/>
</dbReference>
<feature type="binding site" evidence="4">
    <location>
        <position position="112"/>
    </location>
    <ligand>
        <name>3-dehydroquinate</name>
        <dbReference type="ChEBI" id="CHEBI:32364"/>
    </ligand>
</feature>
<feature type="active site" description="Proton donor/acceptor" evidence="4">
    <location>
        <position position="173"/>
    </location>
</feature>
<protein>
    <recommendedName>
        <fullName evidence="4">3-dehydroquinate dehydratase</fullName>
        <shortName evidence="4">3-dehydroquinase</shortName>
        <ecNumber evidence="4">4.2.1.10</ecNumber>
    </recommendedName>
    <alternativeName>
        <fullName evidence="4">Type I DHQase</fullName>
    </alternativeName>
    <alternativeName>
        <fullName evidence="4">Type I dehydroquinase</fullName>
        <shortName evidence="4">DHQ1</shortName>
    </alternativeName>
</protein>
<dbReference type="GO" id="GO:0046279">
    <property type="term" value="P:3,4-dihydroxybenzoate biosynthetic process"/>
    <property type="evidence" value="ECO:0007669"/>
    <property type="project" value="TreeGrafter"/>
</dbReference>
<reference evidence="6" key="1">
    <citation type="submission" date="2018-11" db="EMBL/GenBank/DDBJ databases">
        <authorList>
            <person name="Ilmjarv T."/>
            <person name="Santos P."/>
            <person name="Joesaar M."/>
        </authorList>
    </citation>
    <scope>NUCLEOTIDE SEQUENCE</scope>
    <source>
        <strain evidence="6">ICP1</strain>
    </source>
</reference>
<dbReference type="InterPro" id="IPR018508">
    <property type="entry name" value="3-dehydroquinate_DH_AS"/>
</dbReference>
<name>A0A4P8YT89_9GAMM</name>
<evidence type="ECO:0000256" key="2">
    <source>
        <dbReference type="ARBA" id="ARBA00023239"/>
    </source>
</evidence>
<keyword evidence="2 4" id="KW-0456">Lyase</keyword>
<gene>
    <name evidence="6" type="primary">quiB</name>
    <name evidence="4" type="synonym">aroD</name>
</gene>
<dbReference type="HAMAP" id="MF_00214">
    <property type="entry name" value="AroD"/>
    <property type="match status" value="1"/>
</dbReference>
<dbReference type="InterPro" id="IPR001381">
    <property type="entry name" value="DHquinase_I"/>
</dbReference>
<dbReference type="PANTHER" id="PTHR43699:SF1">
    <property type="entry name" value="3-DEHYDROQUINATE DEHYDRATASE"/>
    <property type="match status" value="1"/>
</dbReference>